<gene>
    <name evidence="4" type="ORF">F3J40_03295</name>
</gene>
<dbReference type="InterPro" id="IPR018635">
    <property type="entry name" value="UPF0319"/>
</dbReference>
<keyword evidence="2 3" id="KW-0732">Signal</keyword>
<name>A0ABX0RAY2_9GAMM</name>
<dbReference type="RefSeq" id="WP_167012577.1">
    <property type="nucleotide sequence ID" value="NZ_VWXF01000001.1"/>
</dbReference>
<accession>A0ABX0RAY2</accession>
<evidence type="ECO:0000313" key="5">
    <source>
        <dbReference type="Proteomes" id="UP001515683"/>
    </source>
</evidence>
<dbReference type="PROSITE" id="PS51257">
    <property type="entry name" value="PROKAR_LIPOPROTEIN"/>
    <property type="match status" value="1"/>
</dbReference>
<organism evidence="4 5">
    <name type="scientific">Candidatus Pantoea multigeneris</name>
    <dbReference type="NCBI Taxonomy" id="2608357"/>
    <lineage>
        <taxon>Bacteria</taxon>
        <taxon>Pseudomonadati</taxon>
        <taxon>Pseudomonadota</taxon>
        <taxon>Gammaproteobacteria</taxon>
        <taxon>Enterobacterales</taxon>
        <taxon>Erwiniaceae</taxon>
        <taxon>Pantoea</taxon>
    </lineage>
</organism>
<feature type="signal peptide" evidence="3">
    <location>
        <begin position="1"/>
        <end position="20"/>
    </location>
</feature>
<dbReference type="PANTHER" id="PTHR38108">
    <property type="entry name" value="UPF0319 PROTEIN YCCT"/>
    <property type="match status" value="1"/>
</dbReference>
<proteinExistence type="inferred from homology"/>
<comment type="caution">
    <text evidence="4">The sequence shown here is derived from an EMBL/GenBank/DDBJ whole genome shotgun (WGS) entry which is preliminary data.</text>
</comment>
<sequence>MKLSMAVSGLLLLLVTTACPALTLHLDPQIDLLALDGRKISGSLLKGASSLELERGAHQFLFRVDLPGENTPLSRHQFHSQPMIVSFDAEVKSVTIRLPELNSRQQRALFDHSLNFTLVDEQGREIISKRDRLPAGAESDFEQAMLNYNRTHQAASVPQFATQNTAKLSPVADAEFAWVDDESFSPLGRWFQRFDRLTRQQISALMKILSTS</sequence>
<evidence type="ECO:0000256" key="3">
    <source>
        <dbReference type="SAM" id="SignalP"/>
    </source>
</evidence>
<evidence type="ECO:0000313" key="4">
    <source>
        <dbReference type="EMBL" id="NIF20639.1"/>
    </source>
</evidence>
<feature type="chain" id="PRO_5046482314" evidence="3">
    <location>
        <begin position="21"/>
        <end position="212"/>
    </location>
</feature>
<protein>
    <submittedName>
        <fullName evidence="4">DUF2057 domain-containing protein</fullName>
    </submittedName>
</protein>
<keyword evidence="5" id="KW-1185">Reference proteome</keyword>
<evidence type="ECO:0000256" key="1">
    <source>
        <dbReference type="ARBA" id="ARBA00008490"/>
    </source>
</evidence>
<reference evidence="4 5" key="1">
    <citation type="journal article" date="2019" name="bioRxiv">
        <title>Bacteria contribute to plant secondary compound degradation in a generalist herbivore system.</title>
        <authorList>
            <person name="Francoeur C.B."/>
            <person name="Khadempour L."/>
            <person name="Moreira-Soto R.D."/>
            <person name="Gotting K."/>
            <person name="Book A.J."/>
            <person name="Pinto-Tomas A.A."/>
            <person name="Keefover-Ring K."/>
            <person name="Currie C.R."/>
        </authorList>
    </citation>
    <scope>NUCLEOTIDE SEQUENCE [LARGE SCALE GENOMIC DNA]</scope>
    <source>
        <strain evidence="4">Acro-835</strain>
    </source>
</reference>
<dbReference type="Proteomes" id="UP001515683">
    <property type="component" value="Unassembled WGS sequence"/>
</dbReference>
<comment type="similarity">
    <text evidence="1">Belongs to the UPF0319 family.</text>
</comment>
<dbReference type="EMBL" id="VWXF01000001">
    <property type="protein sequence ID" value="NIF20639.1"/>
    <property type="molecule type" value="Genomic_DNA"/>
</dbReference>
<evidence type="ECO:0000256" key="2">
    <source>
        <dbReference type="ARBA" id="ARBA00022729"/>
    </source>
</evidence>
<dbReference type="PANTHER" id="PTHR38108:SF1">
    <property type="entry name" value="UPF0319 PROTEIN YCCT"/>
    <property type="match status" value="1"/>
</dbReference>
<dbReference type="Pfam" id="PF09829">
    <property type="entry name" value="DUF2057"/>
    <property type="match status" value="1"/>
</dbReference>